<accession>A0A367FG29</accession>
<proteinExistence type="predicted"/>
<dbReference type="Proteomes" id="UP000253094">
    <property type="component" value="Unassembled WGS sequence"/>
</dbReference>
<name>A0A367FG29_9ACTN</name>
<dbReference type="AlphaFoldDB" id="A0A367FG29"/>
<keyword evidence="2" id="KW-1185">Reference proteome</keyword>
<gene>
    <name evidence="1" type="ORF">DQ384_19955</name>
</gene>
<organism evidence="1 2">
    <name type="scientific">Sphaerisporangium album</name>
    <dbReference type="NCBI Taxonomy" id="509200"/>
    <lineage>
        <taxon>Bacteria</taxon>
        <taxon>Bacillati</taxon>
        <taxon>Actinomycetota</taxon>
        <taxon>Actinomycetes</taxon>
        <taxon>Streptosporangiales</taxon>
        <taxon>Streptosporangiaceae</taxon>
        <taxon>Sphaerisporangium</taxon>
    </lineage>
</organism>
<dbReference type="EMBL" id="QOIL01000011">
    <property type="protein sequence ID" value="RCG29343.1"/>
    <property type="molecule type" value="Genomic_DNA"/>
</dbReference>
<protein>
    <submittedName>
        <fullName evidence="1">Uncharacterized protein</fullName>
    </submittedName>
</protein>
<evidence type="ECO:0000313" key="2">
    <source>
        <dbReference type="Proteomes" id="UP000253094"/>
    </source>
</evidence>
<reference evidence="1 2" key="1">
    <citation type="submission" date="2018-06" db="EMBL/GenBank/DDBJ databases">
        <title>Sphaerisporangium craniellae sp. nov., isolated from a marine sponge in the South China Sea.</title>
        <authorList>
            <person name="Li L."/>
        </authorList>
    </citation>
    <scope>NUCLEOTIDE SEQUENCE [LARGE SCALE GENOMIC DNA]</scope>
    <source>
        <strain evidence="1 2">CCTCC AA 208026</strain>
    </source>
</reference>
<sequence length="652" mass="70194">MDGFITEVEHARGVIGERTEAIRRVFAANGVPATSLDPIGEVEHWLDERLPDLRRRSKLAHDTAKLPDWSPGAGGGLVPYEEKSMLPAAEARRLGTDLAAQYKKIDPDVFFDPGLDEKYQKIVDALAAHANDPAFTAAFFASLGLDRTLRLPERLRHALQEGDQSAVDTVSKALGTALSAGGAAVAGLAAISNGMKNKAANHDEQTAIGELLSAGRFPTEWLAQVVATQIFIPGEKAVGSTLTPYLKALARDPGAARLAISLATRDSPLPRDVLAKFSIPGMPSPGRSDQRPDLVTFLKNLNDRSAVDATSADAFGRVLASASGAYDEKDGHHSDPAARFAFTVITTADDLKLSEPTRIHLSEIAGAYATEITEGANLGDANHVLPSAFGSVRSQIPGLKPTFRLSPEDTYKFIKTFADSLDNQMPFQAGMDILTARLIGEGVSDMMKNDDSTRLDDTFAALGNVRGLQLAAREKLGKAVDDAAEEFDKMRSFAIGTGMGLAGLFPPFEGIPITWTALSTAWSAVDGFKPDDLKEVEKIRTADELETLGRQHAIAQALLRSGFKPKISPQEYQDACPPGVSITDGGGRLRPFADILKFGNDGLNALDRWFTENGLDRDKNSLGGTTRFLADRFDGRKDYARNRTHLFDGPLN</sequence>
<evidence type="ECO:0000313" key="1">
    <source>
        <dbReference type="EMBL" id="RCG29343.1"/>
    </source>
</evidence>
<comment type="caution">
    <text evidence="1">The sequence shown here is derived from an EMBL/GenBank/DDBJ whole genome shotgun (WGS) entry which is preliminary data.</text>
</comment>